<evidence type="ECO:0000256" key="1">
    <source>
        <dbReference type="SAM" id="MobiDB-lite"/>
    </source>
</evidence>
<proteinExistence type="predicted"/>
<keyword evidence="3" id="KW-1185">Reference proteome</keyword>
<dbReference type="Proteomes" id="UP001589710">
    <property type="component" value="Unassembled WGS sequence"/>
</dbReference>
<accession>A0ABV5R7U3</accession>
<name>A0ABV5R7U3_9ACTN</name>
<sequence>MLVLVDHSAETVVSVYVEASNLPGVGDGFGECAQRHGCLQGAVGAVLVVELLVEAAVELQNYQFNAHGVELGVDIAGRLIGYRQAFDDVYGTWSAPREVSDRGCVLVGPDRYVTRRSADLVSDPVGALREVMRQVLACPRRPRRPSESRVCRRVRPRSADSGQVAHVPENPARF</sequence>
<dbReference type="EMBL" id="JBHMCG010000075">
    <property type="protein sequence ID" value="MFB9573912.1"/>
    <property type="molecule type" value="Genomic_DNA"/>
</dbReference>
<feature type="region of interest" description="Disordered" evidence="1">
    <location>
        <begin position="147"/>
        <end position="174"/>
    </location>
</feature>
<dbReference type="Gene3D" id="3.40.30.120">
    <property type="match status" value="1"/>
</dbReference>
<dbReference type="RefSeq" id="WP_345509744.1">
    <property type="nucleotide sequence ID" value="NZ_BAAAXD010000003.1"/>
</dbReference>
<comment type="caution">
    <text evidence="2">The sequence shown here is derived from an EMBL/GenBank/DDBJ whole genome shotgun (WGS) entry which is preliminary data.</text>
</comment>
<reference evidence="2 3" key="1">
    <citation type="submission" date="2024-09" db="EMBL/GenBank/DDBJ databases">
        <authorList>
            <person name="Sun Q."/>
            <person name="Mori K."/>
        </authorList>
    </citation>
    <scope>NUCLEOTIDE SEQUENCE [LARGE SCALE GENOMIC DNA]</scope>
    <source>
        <strain evidence="2 3">JCM 3331</strain>
    </source>
</reference>
<evidence type="ECO:0000313" key="3">
    <source>
        <dbReference type="Proteomes" id="UP001589710"/>
    </source>
</evidence>
<gene>
    <name evidence="2" type="ORF">ACFFTL_16750</name>
</gene>
<organism evidence="2 3">
    <name type="scientific">Streptomyces yanii</name>
    <dbReference type="NCBI Taxonomy" id="78510"/>
    <lineage>
        <taxon>Bacteria</taxon>
        <taxon>Bacillati</taxon>
        <taxon>Actinomycetota</taxon>
        <taxon>Actinomycetes</taxon>
        <taxon>Kitasatosporales</taxon>
        <taxon>Streptomycetaceae</taxon>
        <taxon>Streptomyces</taxon>
    </lineage>
</organism>
<evidence type="ECO:0000313" key="2">
    <source>
        <dbReference type="EMBL" id="MFB9573912.1"/>
    </source>
</evidence>
<protein>
    <submittedName>
        <fullName evidence="2">Uncharacterized protein</fullName>
    </submittedName>
</protein>